<dbReference type="KEGG" id="glz:GLAREA_12957"/>
<dbReference type="STRING" id="1116229.S3CZ89"/>
<dbReference type="HOGENOM" id="CLU_000288_81_1_1"/>
<dbReference type="GO" id="GO:0005524">
    <property type="term" value="F:ATP binding"/>
    <property type="evidence" value="ECO:0007669"/>
    <property type="project" value="UniProtKB-KW"/>
</dbReference>
<keyword evidence="6" id="KW-0067">ATP-binding</keyword>
<dbReference type="RefSeq" id="XP_008082627.1">
    <property type="nucleotide sequence ID" value="XM_008084436.1"/>
</dbReference>
<dbReference type="Gene3D" id="1.10.510.10">
    <property type="entry name" value="Transferase(Phosphotransferase) domain 1"/>
    <property type="match status" value="1"/>
</dbReference>
<dbReference type="GO" id="GO:0005634">
    <property type="term" value="C:nucleus"/>
    <property type="evidence" value="ECO:0007669"/>
    <property type="project" value="TreeGrafter"/>
</dbReference>
<dbReference type="InterPro" id="IPR011009">
    <property type="entry name" value="Kinase-like_dom_sf"/>
</dbReference>
<dbReference type="OMA" id="KPMWGSF"/>
<evidence type="ECO:0000256" key="2">
    <source>
        <dbReference type="ARBA" id="ARBA00022527"/>
    </source>
</evidence>
<dbReference type="GeneID" id="19471997"/>
<evidence type="ECO:0000256" key="1">
    <source>
        <dbReference type="ARBA" id="ARBA00012513"/>
    </source>
</evidence>
<evidence type="ECO:0000313" key="10">
    <source>
        <dbReference type="EMBL" id="EPE30234.1"/>
    </source>
</evidence>
<keyword evidence="2" id="KW-0723">Serine/threonine-protein kinase</keyword>
<reference evidence="10 11" key="1">
    <citation type="journal article" date="2013" name="BMC Genomics">
        <title>Genomics-driven discovery of the pneumocandin biosynthetic gene cluster in the fungus Glarea lozoyensis.</title>
        <authorList>
            <person name="Chen L."/>
            <person name="Yue Q."/>
            <person name="Zhang X."/>
            <person name="Xiang M."/>
            <person name="Wang C."/>
            <person name="Li S."/>
            <person name="Che Y."/>
            <person name="Ortiz-Lopez F.J."/>
            <person name="Bills G.F."/>
            <person name="Liu X."/>
            <person name="An Z."/>
        </authorList>
    </citation>
    <scope>NUCLEOTIDE SEQUENCE [LARGE SCALE GENOMIC DNA]</scope>
    <source>
        <strain evidence="11">ATCC 20868 / MF5171</strain>
    </source>
</reference>
<dbReference type="eggNOG" id="KOG1290">
    <property type="taxonomic scope" value="Eukaryota"/>
</dbReference>
<comment type="catalytic activity">
    <reaction evidence="7">
        <text>L-threonyl-[protein] + ATP = O-phospho-L-threonyl-[protein] + ADP + H(+)</text>
        <dbReference type="Rhea" id="RHEA:46608"/>
        <dbReference type="Rhea" id="RHEA-COMP:11060"/>
        <dbReference type="Rhea" id="RHEA-COMP:11605"/>
        <dbReference type="ChEBI" id="CHEBI:15378"/>
        <dbReference type="ChEBI" id="CHEBI:30013"/>
        <dbReference type="ChEBI" id="CHEBI:30616"/>
        <dbReference type="ChEBI" id="CHEBI:61977"/>
        <dbReference type="ChEBI" id="CHEBI:456216"/>
        <dbReference type="EC" id="2.7.11.1"/>
    </reaction>
</comment>
<dbReference type="PROSITE" id="PS50011">
    <property type="entry name" value="PROTEIN_KINASE_DOM"/>
    <property type="match status" value="1"/>
</dbReference>
<evidence type="ECO:0000256" key="5">
    <source>
        <dbReference type="ARBA" id="ARBA00022777"/>
    </source>
</evidence>
<accession>S3CZ89</accession>
<dbReference type="GO" id="GO:0050684">
    <property type="term" value="P:regulation of mRNA processing"/>
    <property type="evidence" value="ECO:0007669"/>
    <property type="project" value="TreeGrafter"/>
</dbReference>
<organism evidence="10 11">
    <name type="scientific">Glarea lozoyensis (strain ATCC 20868 / MF5171)</name>
    <dbReference type="NCBI Taxonomy" id="1116229"/>
    <lineage>
        <taxon>Eukaryota</taxon>
        <taxon>Fungi</taxon>
        <taxon>Dikarya</taxon>
        <taxon>Ascomycota</taxon>
        <taxon>Pezizomycotina</taxon>
        <taxon>Leotiomycetes</taxon>
        <taxon>Helotiales</taxon>
        <taxon>Helotiaceae</taxon>
        <taxon>Glarea</taxon>
    </lineage>
</organism>
<dbReference type="GO" id="GO:0005737">
    <property type="term" value="C:cytoplasm"/>
    <property type="evidence" value="ECO:0007669"/>
    <property type="project" value="TreeGrafter"/>
</dbReference>
<evidence type="ECO:0000313" key="11">
    <source>
        <dbReference type="Proteomes" id="UP000016922"/>
    </source>
</evidence>
<dbReference type="Pfam" id="PF00069">
    <property type="entry name" value="Pkinase"/>
    <property type="match status" value="2"/>
</dbReference>
<dbReference type="Proteomes" id="UP000016922">
    <property type="component" value="Unassembled WGS sequence"/>
</dbReference>
<evidence type="ECO:0000256" key="4">
    <source>
        <dbReference type="ARBA" id="ARBA00022741"/>
    </source>
</evidence>
<dbReference type="AlphaFoldDB" id="S3CZ89"/>
<dbReference type="SMART" id="SM00220">
    <property type="entry name" value="S_TKc"/>
    <property type="match status" value="1"/>
</dbReference>
<gene>
    <name evidence="10" type="ORF">GLAREA_12957</name>
</gene>
<dbReference type="PANTHER" id="PTHR47634:SF9">
    <property type="entry name" value="PROTEIN KINASE DOMAIN-CONTAINING PROTEIN-RELATED"/>
    <property type="match status" value="1"/>
</dbReference>
<keyword evidence="3" id="KW-0808">Transferase</keyword>
<evidence type="ECO:0000256" key="8">
    <source>
        <dbReference type="ARBA" id="ARBA00048679"/>
    </source>
</evidence>
<feature type="domain" description="Protein kinase" evidence="9">
    <location>
        <begin position="62"/>
        <end position="369"/>
    </location>
</feature>
<evidence type="ECO:0000256" key="6">
    <source>
        <dbReference type="ARBA" id="ARBA00022840"/>
    </source>
</evidence>
<dbReference type="GO" id="GO:0000245">
    <property type="term" value="P:spliceosomal complex assembly"/>
    <property type="evidence" value="ECO:0007669"/>
    <property type="project" value="TreeGrafter"/>
</dbReference>
<dbReference type="PANTHER" id="PTHR47634">
    <property type="entry name" value="PROTEIN KINASE DOMAIN-CONTAINING PROTEIN-RELATED"/>
    <property type="match status" value="1"/>
</dbReference>
<sequence>MASLLKWAKNAVRRAPSPPMLFRTPGVDVVASDQCLEEESNERFKTGRYYPVNIGDIFSSKYQVVGKLGWGVTSTVWLARDLQAHQHVTLKIYARNENIGNEFGIYEHLMKIKSKSRYPGYEYIRTALDTFVSPRPGGDHNCLVQKPMWESWSDLLYRIPSAMDYLHTECKIVHTDIKGNNVLHSIIDETLLTDFTTAEMKHPSPRKTIDGLPVYASRRFGVPKIHGVAVLSDFGSAVKGEERRNHNAGPDIYRAPEVMIKADWSYPVDVWSVGVMIWDLFEGKHMFLGQDPDGSGYKTRAHLAEVIGFLGPPPLDLLKRGLRSREWFHEDGTWKAEVESPQGTSLENSEERLEGDNKVMFMNFLRSML</sequence>
<evidence type="ECO:0000256" key="3">
    <source>
        <dbReference type="ARBA" id="ARBA00022679"/>
    </source>
</evidence>
<keyword evidence="4" id="KW-0547">Nucleotide-binding</keyword>
<dbReference type="SUPFAM" id="SSF56112">
    <property type="entry name" value="Protein kinase-like (PK-like)"/>
    <property type="match status" value="1"/>
</dbReference>
<dbReference type="GO" id="GO:0004674">
    <property type="term" value="F:protein serine/threonine kinase activity"/>
    <property type="evidence" value="ECO:0007669"/>
    <property type="project" value="UniProtKB-KW"/>
</dbReference>
<dbReference type="InterPro" id="IPR000719">
    <property type="entry name" value="Prot_kinase_dom"/>
</dbReference>
<proteinExistence type="predicted"/>
<evidence type="ECO:0000256" key="7">
    <source>
        <dbReference type="ARBA" id="ARBA00047899"/>
    </source>
</evidence>
<keyword evidence="5 10" id="KW-0418">Kinase</keyword>
<keyword evidence="11" id="KW-1185">Reference proteome</keyword>
<dbReference type="EMBL" id="KE145364">
    <property type="protein sequence ID" value="EPE30234.1"/>
    <property type="molecule type" value="Genomic_DNA"/>
</dbReference>
<dbReference type="EC" id="2.7.11.1" evidence="1"/>
<comment type="catalytic activity">
    <reaction evidence="8">
        <text>L-seryl-[protein] + ATP = O-phospho-L-seryl-[protein] + ADP + H(+)</text>
        <dbReference type="Rhea" id="RHEA:17989"/>
        <dbReference type="Rhea" id="RHEA-COMP:9863"/>
        <dbReference type="Rhea" id="RHEA-COMP:11604"/>
        <dbReference type="ChEBI" id="CHEBI:15378"/>
        <dbReference type="ChEBI" id="CHEBI:29999"/>
        <dbReference type="ChEBI" id="CHEBI:30616"/>
        <dbReference type="ChEBI" id="CHEBI:83421"/>
        <dbReference type="ChEBI" id="CHEBI:456216"/>
        <dbReference type="EC" id="2.7.11.1"/>
    </reaction>
</comment>
<evidence type="ECO:0000259" key="9">
    <source>
        <dbReference type="PROSITE" id="PS50011"/>
    </source>
</evidence>
<dbReference type="OrthoDB" id="5979581at2759"/>
<protein>
    <recommendedName>
        <fullName evidence="1">non-specific serine/threonine protein kinase</fullName>
        <ecNumber evidence="1">2.7.11.1</ecNumber>
    </recommendedName>
</protein>
<dbReference type="InterPro" id="IPR051334">
    <property type="entry name" value="SRPK"/>
</dbReference>
<dbReference type="Gene3D" id="3.30.200.20">
    <property type="entry name" value="Phosphorylase Kinase, domain 1"/>
    <property type="match status" value="1"/>
</dbReference>
<name>S3CZ89_GLAL2</name>